<organism evidence="1 2">
    <name type="scientific">Solanum commersonii</name>
    <name type="common">Commerson's wild potato</name>
    <name type="synonym">Commerson's nightshade</name>
    <dbReference type="NCBI Taxonomy" id="4109"/>
    <lineage>
        <taxon>Eukaryota</taxon>
        <taxon>Viridiplantae</taxon>
        <taxon>Streptophyta</taxon>
        <taxon>Embryophyta</taxon>
        <taxon>Tracheophyta</taxon>
        <taxon>Spermatophyta</taxon>
        <taxon>Magnoliopsida</taxon>
        <taxon>eudicotyledons</taxon>
        <taxon>Gunneridae</taxon>
        <taxon>Pentapetalae</taxon>
        <taxon>asterids</taxon>
        <taxon>lamiids</taxon>
        <taxon>Solanales</taxon>
        <taxon>Solanaceae</taxon>
        <taxon>Solanoideae</taxon>
        <taxon>Solaneae</taxon>
        <taxon>Solanum</taxon>
    </lineage>
</organism>
<gene>
    <name evidence="1" type="ORF">H5410_019662</name>
</gene>
<proteinExistence type="predicted"/>
<evidence type="ECO:0000313" key="1">
    <source>
        <dbReference type="EMBL" id="KAG5608381.1"/>
    </source>
</evidence>
<comment type="caution">
    <text evidence="1">The sequence shown here is derived from an EMBL/GenBank/DDBJ whole genome shotgun (WGS) entry which is preliminary data.</text>
</comment>
<protein>
    <submittedName>
        <fullName evidence="1">Uncharacterized protein</fullName>
    </submittedName>
</protein>
<dbReference type="AlphaFoldDB" id="A0A9J5Z810"/>
<dbReference type="EMBL" id="JACXVP010000004">
    <property type="protein sequence ID" value="KAG5608381.1"/>
    <property type="molecule type" value="Genomic_DNA"/>
</dbReference>
<name>A0A9J5Z810_SOLCO</name>
<keyword evidence="2" id="KW-1185">Reference proteome</keyword>
<dbReference type="Proteomes" id="UP000824120">
    <property type="component" value="Chromosome 4"/>
</dbReference>
<accession>A0A9J5Z810</accession>
<evidence type="ECO:0000313" key="2">
    <source>
        <dbReference type="Proteomes" id="UP000824120"/>
    </source>
</evidence>
<sequence length="66" mass="6427">MCVVDAPTFLKGFGKVGSLGLGMAGISSFGNVGTSGSGRVGSSDFGISGKQALEKSGFLGDVAIQA</sequence>
<reference evidence="1 2" key="1">
    <citation type="submission" date="2020-09" db="EMBL/GenBank/DDBJ databases">
        <title>De no assembly of potato wild relative species, Solanum commersonii.</title>
        <authorList>
            <person name="Cho K."/>
        </authorList>
    </citation>
    <scope>NUCLEOTIDE SEQUENCE [LARGE SCALE GENOMIC DNA]</scope>
    <source>
        <strain evidence="1">LZ3.2</strain>
        <tissue evidence="1">Leaf</tissue>
    </source>
</reference>